<proteinExistence type="predicted"/>
<dbReference type="Proteomes" id="UP000637774">
    <property type="component" value="Unassembled WGS sequence"/>
</dbReference>
<name>A0ABQ2A2Q0_9BACT</name>
<protein>
    <recommendedName>
        <fullName evidence="1">FRG domain-containing protein</fullName>
    </recommendedName>
</protein>
<evidence type="ECO:0000313" key="2">
    <source>
        <dbReference type="EMBL" id="GGH83021.1"/>
    </source>
</evidence>
<organism evidence="2 3">
    <name type="scientific">Hymenobacter frigidus</name>
    <dbReference type="NCBI Taxonomy" id="1524095"/>
    <lineage>
        <taxon>Bacteria</taxon>
        <taxon>Pseudomonadati</taxon>
        <taxon>Bacteroidota</taxon>
        <taxon>Cytophagia</taxon>
        <taxon>Cytophagales</taxon>
        <taxon>Hymenobacteraceae</taxon>
        <taxon>Hymenobacter</taxon>
    </lineage>
</organism>
<feature type="domain" description="FRG" evidence="1">
    <location>
        <begin position="75"/>
        <end position="173"/>
    </location>
</feature>
<dbReference type="SMART" id="SM00901">
    <property type="entry name" value="FRG"/>
    <property type="match status" value="1"/>
</dbReference>
<evidence type="ECO:0000313" key="3">
    <source>
        <dbReference type="Proteomes" id="UP000637774"/>
    </source>
</evidence>
<accession>A0ABQ2A2Q0</accession>
<gene>
    <name evidence="2" type="ORF">GCM10011495_12110</name>
</gene>
<keyword evidence="3" id="KW-1185">Reference proteome</keyword>
<dbReference type="InterPro" id="IPR014966">
    <property type="entry name" value="FRG-dom"/>
</dbReference>
<sequence>MGEQLVRVSFNDFTTPILLSAKSPLLEKGGEFIVLAYPNLPTTMSLSANDYEATSWEDLQRLLFQDTWDARIERFRSPYVYRGGRSRHFQLETSLQRLGGDYHQLEHHLLRNFRKYARDTTVPAQAASTWDWLALAQHHGLPTRLLDWTYSPYVALHFATDDLDAYHEDGIIWALNYVKAAEHLPQRLRQALQNEGSNVFTSELLQPVSSSLRELEELQAEPYVLFLEPPSLDARIVHQYALFSSMSTAQSVLHDWLADRPELYFRIILPARLKWEVRDKLDQANITERVLLPGLGGLSRWLHRHYSPRGHGRSFLDNNEMR</sequence>
<dbReference type="Pfam" id="PF08867">
    <property type="entry name" value="FRG"/>
    <property type="match status" value="1"/>
</dbReference>
<reference evidence="3" key="1">
    <citation type="journal article" date="2019" name="Int. J. Syst. Evol. Microbiol.">
        <title>The Global Catalogue of Microorganisms (GCM) 10K type strain sequencing project: providing services to taxonomists for standard genome sequencing and annotation.</title>
        <authorList>
            <consortium name="The Broad Institute Genomics Platform"/>
            <consortium name="The Broad Institute Genome Sequencing Center for Infectious Disease"/>
            <person name="Wu L."/>
            <person name="Ma J."/>
        </authorList>
    </citation>
    <scope>NUCLEOTIDE SEQUENCE [LARGE SCALE GENOMIC DNA]</scope>
    <source>
        <strain evidence="3">CGMCC 1.14966</strain>
    </source>
</reference>
<dbReference type="EMBL" id="BMGY01000008">
    <property type="protein sequence ID" value="GGH83021.1"/>
    <property type="molecule type" value="Genomic_DNA"/>
</dbReference>
<comment type="caution">
    <text evidence="2">The sequence shown here is derived from an EMBL/GenBank/DDBJ whole genome shotgun (WGS) entry which is preliminary data.</text>
</comment>
<evidence type="ECO:0000259" key="1">
    <source>
        <dbReference type="SMART" id="SM00901"/>
    </source>
</evidence>